<evidence type="ECO:0000313" key="2">
    <source>
        <dbReference type="EMBL" id="TNH37672.1"/>
    </source>
</evidence>
<dbReference type="PANTHER" id="PTHR42951:SF17">
    <property type="entry name" value="METALLO-BETA-LACTAMASE DOMAIN-CONTAINING PROTEIN"/>
    <property type="match status" value="1"/>
</dbReference>
<dbReference type="SUPFAM" id="SSF56281">
    <property type="entry name" value="Metallo-hydrolase/oxidoreductase"/>
    <property type="match status" value="1"/>
</dbReference>
<feature type="domain" description="Metallo-beta-lactamase" evidence="1">
    <location>
        <begin position="136"/>
        <end position="347"/>
    </location>
</feature>
<evidence type="ECO:0000313" key="3">
    <source>
        <dbReference type="Proteomes" id="UP000304880"/>
    </source>
</evidence>
<dbReference type="EMBL" id="VDDC01000057">
    <property type="protein sequence ID" value="TNH37672.1"/>
    <property type="molecule type" value="Genomic_DNA"/>
</dbReference>
<dbReference type="Gene3D" id="3.60.15.10">
    <property type="entry name" value="Ribonuclease Z/Hydroxyacylglutathione hydrolase-like"/>
    <property type="match status" value="1"/>
</dbReference>
<dbReference type="AlphaFoldDB" id="A0A5C4R150"/>
<dbReference type="Pfam" id="PF00753">
    <property type="entry name" value="Lactamase_B"/>
    <property type="match status" value="1"/>
</dbReference>
<evidence type="ECO:0000259" key="1">
    <source>
        <dbReference type="SMART" id="SM00849"/>
    </source>
</evidence>
<dbReference type="PANTHER" id="PTHR42951">
    <property type="entry name" value="METALLO-BETA-LACTAMASE DOMAIN-CONTAINING"/>
    <property type="match status" value="1"/>
</dbReference>
<gene>
    <name evidence="2" type="ORF">FHD67_18975</name>
</gene>
<dbReference type="GO" id="GO:0016787">
    <property type="term" value="F:hydrolase activity"/>
    <property type="evidence" value="ECO:0007669"/>
    <property type="project" value="UniProtKB-KW"/>
</dbReference>
<dbReference type="Proteomes" id="UP000304880">
    <property type="component" value="Unassembled WGS sequence"/>
</dbReference>
<proteinExistence type="predicted"/>
<dbReference type="InterPro" id="IPR050855">
    <property type="entry name" value="NDM-1-like"/>
</dbReference>
<reference evidence="2 3" key="1">
    <citation type="submission" date="2019-06" db="EMBL/GenBank/DDBJ databases">
        <authorList>
            <person name="Li J."/>
        </authorList>
    </citation>
    <scope>NUCLEOTIDE SEQUENCE [LARGE SCALE GENOMIC DNA]</scope>
    <source>
        <strain evidence="2 3">CGMCC 1.8012</strain>
    </source>
</reference>
<name>A0A5C4R150_9RHOB</name>
<dbReference type="InterPro" id="IPR036866">
    <property type="entry name" value="RibonucZ/Hydroxyglut_hydro"/>
</dbReference>
<accession>A0A5C4R150</accession>
<keyword evidence="3" id="KW-1185">Reference proteome</keyword>
<dbReference type="InterPro" id="IPR001279">
    <property type="entry name" value="Metallo-B-lactamas"/>
</dbReference>
<dbReference type="RefSeq" id="WP_084693868.1">
    <property type="nucleotide sequence ID" value="NZ_VDDC01000057.1"/>
</dbReference>
<sequence length="383" mass="40809">MIPSRLHAALDAVSAALLVLGPASMKRNAGLRAPLTALGLGVAAYSLATSYRGRSPGRPIRMDQHRLLDAAQGAACLALARDVDDQTVRTMLRGYGAFSLAVAAASSPPGPTGIAVPAEAWATDLGDDLACLRCGIVNVAFIGAAGAGDRDWYLVDAGVPGSAAAILQAARRRYGASRPAAILLTHGHFDHVGALHHLAETWDAPIYAHPAEHPFLTGRQAYPPAAPEVGGGMMAELSWLFPRHPIDVSRHLRALPEDGRIPDLEDWRWIHTPGHTPGHVSFWNAGTRALLAGDAVITTRQESLRGALMPQGHLQGPPAYFTPDWTAADLSVRRLADLEPRIMVTGHGPALQGDALSERLHALATTFRQRALPNDSRYLRQPS</sequence>
<comment type="caution">
    <text evidence="2">The sequence shown here is derived from an EMBL/GenBank/DDBJ whole genome shotgun (WGS) entry which is preliminary data.</text>
</comment>
<keyword evidence="2" id="KW-0378">Hydrolase</keyword>
<dbReference type="CDD" id="cd07721">
    <property type="entry name" value="yflN-like_MBL-fold"/>
    <property type="match status" value="1"/>
</dbReference>
<protein>
    <submittedName>
        <fullName evidence="2">MBL fold metallo-hydrolase</fullName>
    </submittedName>
</protein>
<dbReference type="SMART" id="SM00849">
    <property type="entry name" value="Lactamase_B"/>
    <property type="match status" value="1"/>
</dbReference>
<organism evidence="2 3">
    <name type="scientific">Paracoccus haeundaensis</name>
    <dbReference type="NCBI Taxonomy" id="225362"/>
    <lineage>
        <taxon>Bacteria</taxon>
        <taxon>Pseudomonadati</taxon>
        <taxon>Pseudomonadota</taxon>
        <taxon>Alphaproteobacteria</taxon>
        <taxon>Rhodobacterales</taxon>
        <taxon>Paracoccaceae</taxon>
        <taxon>Paracoccus</taxon>
    </lineage>
</organism>